<dbReference type="PANTHER" id="PTHR33841">
    <property type="entry name" value="DNA METHYLTRANSFERASE YEEA-RELATED"/>
    <property type="match status" value="1"/>
</dbReference>
<evidence type="ECO:0000259" key="10">
    <source>
        <dbReference type="Pfam" id="PF20473"/>
    </source>
</evidence>
<evidence type="ECO:0000256" key="4">
    <source>
        <dbReference type="ARBA" id="ARBA00022691"/>
    </source>
</evidence>
<evidence type="ECO:0000256" key="5">
    <source>
        <dbReference type="ARBA" id="ARBA00047942"/>
    </source>
</evidence>
<dbReference type="SUPFAM" id="SSF53335">
    <property type="entry name" value="S-adenosyl-L-methionine-dependent methyltransferases"/>
    <property type="match status" value="1"/>
</dbReference>
<feature type="domain" description="MmeI-like DNA-methyltransferase" evidence="10">
    <location>
        <begin position="599"/>
        <end position="707"/>
    </location>
</feature>
<dbReference type="Gene3D" id="3.40.50.300">
    <property type="entry name" value="P-loop containing nucleotide triphosphate hydrolases"/>
    <property type="match status" value="1"/>
</dbReference>
<dbReference type="Pfam" id="PF12476">
    <property type="entry name" value="DUF3696"/>
    <property type="match status" value="1"/>
</dbReference>
<feature type="domain" description="Type II methyltransferase M.TaqI-like" evidence="7">
    <location>
        <begin position="1030"/>
        <end position="1092"/>
    </location>
</feature>
<evidence type="ECO:0000259" key="8">
    <source>
        <dbReference type="Pfam" id="PF12476"/>
    </source>
</evidence>
<reference evidence="11" key="1">
    <citation type="submission" date="2021-08" db="EMBL/GenBank/DDBJ databases">
        <authorList>
            <person name="Stevens D.C."/>
        </authorList>
    </citation>
    <scope>NUCLEOTIDE SEQUENCE</scope>
    <source>
        <strain evidence="11">DSM 53165</strain>
    </source>
</reference>
<evidence type="ECO:0000313" key="11">
    <source>
        <dbReference type="EMBL" id="MBZ5708108.1"/>
    </source>
</evidence>
<gene>
    <name evidence="11" type="ORF">K7C98_02485</name>
</gene>
<dbReference type="InterPro" id="IPR029063">
    <property type="entry name" value="SAM-dependent_MTases_sf"/>
</dbReference>
<dbReference type="SUPFAM" id="SSF52540">
    <property type="entry name" value="P-loop containing nucleoside triphosphate hydrolases"/>
    <property type="match status" value="1"/>
</dbReference>
<feature type="domain" description="DUF3696" evidence="8">
    <location>
        <begin position="2014"/>
        <end position="2058"/>
    </location>
</feature>
<dbReference type="Pfam" id="PF07669">
    <property type="entry name" value="Eco57I"/>
    <property type="match status" value="2"/>
</dbReference>
<evidence type="ECO:0000256" key="1">
    <source>
        <dbReference type="ARBA" id="ARBA00011900"/>
    </source>
</evidence>
<comment type="catalytic activity">
    <reaction evidence="5">
        <text>a 2'-deoxyadenosine in DNA + S-adenosyl-L-methionine = an N(6)-methyl-2'-deoxyadenosine in DNA + S-adenosyl-L-homocysteine + H(+)</text>
        <dbReference type="Rhea" id="RHEA:15197"/>
        <dbReference type="Rhea" id="RHEA-COMP:12418"/>
        <dbReference type="Rhea" id="RHEA-COMP:12419"/>
        <dbReference type="ChEBI" id="CHEBI:15378"/>
        <dbReference type="ChEBI" id="CHEBI:57856"/>
        <dbReference type="ChEBI" id="CHEBI:59789"/>
        <dbReference type="ChEBI" id="CHEBI:90615"/>
        <dbReference type="ChEBI" id="CHEBI:90616"/>
        <dbReference type="EC" id="2.1.1.72"/>
    </reaction>
</comment>
<dbReference type="EC" id="2.1.1.72" evidence="1"/>
<dbReference type="InterPro" id="IPR003959">
    <property type="entry name" value="ATPase_AAA_core"/>
</dbReference>
<keyword evidence="3" id="KW-0808">Transferase</keyword>
<feature type="domain" description="Type II methyltransferase M.TaqI-like" evidence="7">
    <location>
        <begin position="877"/>
        <end position="933"/>
    </location>
</feature>
<dbReference type="Gene3D" id="3.40.50.150">
    <property type="entry name" value="Vaccinia Virus protein VP39"/>
    <property type="match status" value="2"/>
</dbReference>
<feature type="region of interest" description="Disordered" evidence="6">
    <location>
        <begin position="1566"/>
        <end position="1609"/>
    </location>
</feature>
<dbReference type="PROSITE" id="PS00092">
    <property type="entry name" value="N6_MTASE"/>
    <property type="match status" value="1"/>
</dbReference>
<dbReference type="InterPro" id="IPR027417">
    <property type="entry name" value="P-loop_NTPase"/>
</dbReference>
<evidence type="ECO:0000313" key="12">
    <source>
        <dbReference type="Proteomes" id="UP001139031"/>
    </source>
</evidence>
<dbReference type="InterPro" id="IPR011639">
    <property type="entry name" value="MethylTrfase_TaqI-like_dom"/>
</dbReference>
<keyword evidence="12" id="KW-1185">Reference proteome</keyword>
<protein>
    <recommendedName>
        <fullName evidence="1">site-specific DNA-methyltransferase (adenine-specific)</fullName>
        <ecNumber evidence="1">2.1.1.72</ecNumber>
    </recommendedName>
</protein>
<evidence type="ECO:0000256" key="6">
    <source>
        <dbReference type="SAM" id="MobiDB-lite"/>
    </source>
</evidence>
<evidence type="ECO:0000259" key="7">
    <source>
        <dbReference type="Pfam" id="PF07669"/>
    </source>
</evidence>
<comment type="caution">
    <text evidence="11">The sequence shown here is derived from an EMBL/GenBank/DDBJ whole genome shotgun (WGS) entry which is preliminary data.</text>
</comment>
<evidence type="ECO:0000259" key="9">
    <source>
        <dbReference type="Pfam" id="PF13304"/>
    </source>
</evidence>
<proteinExistence type="predicted"/>
<evidence type="ECO:0000256" key="2">
    <source>
        <dbReference type="ARBA" id="ARBA00022603"/>
    </source>
</evidence>
<dbReference type="EMBL" id="JAIRAU010000001">
    <property type="protein sequence ID" value="MBZ5708108.1"/>
    <property type="molecule type" value="Genomic_DNA"/>
</dbReference>
<keyword evidence="4" id="KW-0949">S-adenosyl-L-methionine</keyword>
<dbReference type="InterPro" id="IPR022532">
    <property type="entry name" value="DUF3696"/>
</dbReference>
<organism evidence="11 12">
    <name type="scientific">Nannocystis pusilla</name>
    <dbReference type="NCBI Taxonomy" id="889268"/>
    <lineage>
        <taxon>Bacteria</taxon>
        <taxon>Pseudomonadati</taxon>
        <taxon>Myxococcota</taxon>
        <taxon>Polyangia</taxon>
        <taxon>Nannocystales</taxon>
        <taxon>Nannocystaceae</taxon>
        <taxon>Nannocystis</taxon>
    </lineage>
</organism>
<dbReference type="InterPro" id="IPR050953">
    <property type="entry name" value="N4_N6_ade-DNA_methylase"/>
</dbReference>
<dbReference type="Pfam" id="PF20473">
    <property type="entry name" value="MmeI_Mtase"/>
    <property type="match status" value="1"/>
</dbReference>
<name>A0ABS7TIT0_9BACT</name>
<dbReference type="Proteomes" id="UP001139031">
    <property type="component" value="Unassembled WGS sequence"/>
</dbReference>
<keyword evidence="2" id="KW-0489">Methyltransferase</keyword>
<dbReference type="PRINTS" id="PR00507">
    <property type="entry name" value="N12N6MTFRASE"/>
</dbReference>
<dbReference type="RefSeq" id="WP_224189863.1">
    <property type="nucleotide sequence ID" value="NZ_JAIRAU010000001.1"/>
</dbReference>
<dbReference type="InterPro" id="IPR002052">
    <property type="entry name" value="DNA_methylase_N6_adenine_CS"/>
</dbReference>
<feature type="domain" description="ATPase AAA-type core" evidence="9">
    <location>
        <begin position="1671"/>
        <end position="1998"/>
    </location>
</feature>
<feature type="compositionally biased region" description="Acidic residues" evidence="6">
    <location>
        <begin position="459"/>
        <end position="485"/>
    </location>
</feature>
<dbReference type="Pfam" id="PF13304">
    <property type="entry name" value="AAA_21"/>
    <property type="match status" value="1"/>
</dbReference>
<accession>A0ABS7TIT0</accession>
<feature type="region of interest" description="Disordered" evidence="6">
    <location>
        <begin position="453"/>
        <end position="507"/>
    </location>
</feature>
<dbReference type="PANTHER" id="PTHR33841:SF1">
    <property type="entry name" value="DNA METHYLTRANSFERASE A"/>
    <property type="match status" value="1"/>
</dbReference>
<sequence length="2075" mass="233344">MSPHEAWISLRHGGNLLSPVELERLPEPNAAPYRLAERLRAALIALDPDEPDGEALSALLDVVLEDACGLGIGWRKGAAVKDPDAETLLDGTRLKPQRVWETAAGDSLPLFVTHTPRIGVGKGKQAVAHVVEYLRRRRRRGAPLALLTNGREWRLVWADEDNLAWVEWDADRWLDADQLSGTFHVFRRIVARPALDRDGAERGRLLEAIRTTRRGQAKLSSALGERVRKAVEILLKGRQSALAPTWDPDASSDTYNAACHFVMRLVVILFAEARELFPIDNPVYHQAYGLGGLFDRLGRLTGERRRERVSAWSQVLALFKLLHGGSPHPALNLPKYGGDLFKPGDPEGDGVQRALTRIESLEHPPSDEIVYRILELITRTMQQGLPTPVNFTELTSEYIGILYEGLLDYELHRAGDQPILFLNLGNQPALPLDQLEGMTDKALAALVEKAKVTNKPAGEDDAEEAEDEEAEGEDAEGEDDAEAAEAAEVSDSPAEAPLDDDEHAEARRRAVEWSRRAVVVGKLVKKPAGRNADKNPEYLAELDSAADRLFADIKLPGELYLVRWGGTRKGAGTFYTRPQLTQPTVRRTLEPLTHDADGVIHLPEVLLDLKLCDPAMGSGSFLVAALRVLTELVVESLRFHKRIHVVNGHTMVDCDRLPDADRDLATDNFDERLTAFVRRAVVERCLYGVDIDPLATELARVALWVETLDRKLPFTFLDHKLRCGDALVGAWIDRFRDYPLLAWWRQSPDEKWRGVTHEGNKWATVLKDRRKNVLEQQVERISGQQRTDAAEVSDDTIDKALTRVRELYRRLRNVPASMPHKRAEMWHNQVEPDPDLARVREACDLWCALWFWPLDQLAEAPTPATLGAPSEAARAISRELRHSRRFFHWELEFPDVFNKKGAGFDAIVGNPPWEIRKPNSKEFFSDLDPLYRSYGKQEALTRQRELFAADPKRERKWLDYVGRFKDAGNFVRYAAEPFGDTEDEGGKPHIILVPRKVDESRKLHRKWAGQRARRTGYADPEHAFRHQGSADLNTYKLFVEQAHALLKPGGQLGLVTPSGLYTDKGSVSLRRLLLDRCQWRWLYGFENRNKLFDIHRSFKFAVTIAEKGGKTLTLQAAFMRHELEDWAEAKGALAYPAERVHAFSPKSLSVLEIRSERDLEVLTKIYANSVILGDNGPDGWGIQYGTEFHMTADSKLFIPRDKADEAGYKPDEYGRWIGPEDDVLLPLYQGSMIHQHDPSYKGWLTVEKASWGELSWSHKSWVPRYLLQQTDYRGNEKATHDLKLGFRDIARSTDERTSIAALVPDLPCGNVIGIFTTDNALPLSSVLNTFAFDFTARIRISGTHMNYYVVEELPLPPPALALSLSHVTTLLGMPLARFAPWWPRELWAQWSRRAITPHERLRLRCILDAVVAALYNLSRDDLRWVLRDCDHPKDRLSDKAFCRTLDPKGFWRVDRDQDPELRHTVLTLVAFDALGRLLAEHPGDRDAAIRAFSELNGGEGWMLPDTLCLAEHGLGHDARARVSQPVASRLGPRFLDWQLAQTPEESWAECERHARALLGDEEFERRFAEEPEPESSAPAQPVERPTEDSSAASGPRAEPGAARAKVDVHAKAATTAAESQLSFLVPAPDPSPAVSLAAPEPLAMTISQIRLLNFRNWGEEHWTTGIPLKTVTLILGRNSAGKTSILQPLRMLKQTIEATDAGTQLQLDSATDGLDLGSFLDVVHGHDSGRELGVGLDLPEHGISVDIRFRETNDRLVIASLVYRLGDDKVEVSYSSNNAYQLASPRFRLPNWDGASKVHEPKQDYRPGRAIELSERALDDLGPTLAPKLRAAMVAVKDAFKKFHYLGPMRPPPAREVAWLQQDPTRLGSMGQETIQALISNETGRDRGTLKTAVSAWLKRLDLADGIEVTQHGRSRRYEIQVLRGGNRSNLIDVGYGVSQVLPVIVLLHFAPEGSVVLCEDPEAHLHPMAQAELADMFVEVAKQRKLQVLLETHSEHLFRRLQFLIADGKVGRDDCALYFVDREEPSSKLTTLEADEYGRVHNWPDNFFGDAIGEVERQTHKVFEHMMVKRRARG</sequence>
<dbReference type="InterPro" id="IPR046816">
    <property type="entry name" value="MmeI_Mtase"/>
</dbReference>
<evidence type="ECO:0000256" key="3">
    <source>
        <dbReference type="ARBA" id="ARBA00022679"/>
    </source>
</evidence>